<feature type="domain" description="O-GlcNAc transferase C-terminal" evidence="8">
    <location>
        <begin position="435"/>
        <end position="604"/>
    </location>
</feature>
<gene>
    <name evidence="9" type="ORF">FZ942_22545</name>
</gene>
<dbReference type="Pfam" id="PF13844">
    <property type="entry name" value="Glyco_transf_41"/>
    <property type="match status" value="2"/>
</dbReference>
<dbReference type="InterPro" id="IPR029489">
    <property type="entry name" value="OGT/SEC/SPY_C"/>
</dbReference>
<keyword evidence="7" id="KW-0802">TPR repeat</keyword>
<evidence type="ECO:0000259" key="8">
    <source>
        <dbReference type="Pfam" id="PF13844"/>
    </source>
</evidence>
<comment type="caution">
    <text evidence="9">The sequence shown here is derived from an EMBL/GenBank/DDBJ whole genome shotgun (WGS) entry which is preliminary data.</text>
</comment>
<dbReference type="Gene3D" id="3.40.50.11380">
    <property type="match status" value="1"/>
</dbReference>
<comment type="pathway">
    <text evidence="1">Protein modification; protein glycosylation.</text>
</comment>
<organism evidence="9 10">
    <name type="scientific">Azospirillum lipoferum</name>
    <dbReference type="NCBI Taxonomy" id="193"/>
    <lineage>
        <taxon>Bacteria</taxon>
        <taxon>Pseudomonadati</taxon>
        <taxon>Pseudomonadota</taxon>
        <taxon>Alphaproteobacteria</taxon>
        <taxon>Rhodospirillales</taxon>
        <taxon>Azospirillaceae</taxon>
        <taxon>Azospirillum</taxon>
    </lineage>
</organism>
<dbReference type="SMART" id="SM00028">
    <property type="entry name" value="TPR"/>
    <property type="match status" value="4"/>
</dbReference>
<proteinExistence type="inferred from homology"/>
<dbReference type="GO" id="GO:0097363">
    <property type="term" value="F:protein O-acetylglucosaminyltransferase activity"/>
    <property type="evidence" value="ECO:0007669"/>
    <property type="project" value="UniProtKB-EC"/>
</dbReference>
<keyword evidence="5" id="KW-0808">Transferase</keyword>
<dbReference type="PANTHER" id="PTHR44998:SF1">
    <property type="entry name" value="UDP-N-ACETYLGLUCOSAMINE--PEPTIDE N-ACETYLGLUCOSAMINYLTRANSFERASE 110 KDA SUBUNIT"/>
    <property type="match status" value="1"/>
</dbReference>
<evidence type="ECO:0000256" key="5">
    <source>
        <dbReference type="ARBA" id="ARBA00022679"/>
    </source>
</evidence>
<evidence type="ECO:0000256" key="1">
    <source>
        <dbReference type="ARBA" id="ARBA00004922"/>
    </source>
</evidence>
<dbReference type="AlphaFoldDB" id="A0A5A9GH68"/>
<sequence>MASIQDVFTHAQRLHAAGHFTEAAVFAREVLRLAPDHAVTRHMLGTALYASGHGEEGLAHIGTAMLLDPGQPVYAVNQAILLHSLGPKADAAAAFHRALRLRPGDVRLLDGLGSCLSEQGHNPQALSPLKHRVALEPGVSEAYRKVAIVAQRAGQLDEARRAYRRAWRLGGGDGLLVREALTLPTIPRSAAEIEESRAHCAAVLQLARGHGLRIEDPLREVGVTSFFLSYHGLDNRALNGELAALYREACPSLLYTAAHCRESGQSGGAEDRAGRRLRVGFLSDYFHNHTIGMLNEGLIERLSRERFEVVLFLTPGPDDDLRRHLRMVADRAVDIPSDLDAARRIIAELRLDVLYYTDIGMSPFTYFLAFARLAPWQCLSWGHPDTTGIPTLDVFLSCDAMEPEDGAVHYSERLIRLPGPTVCYRRPRLAEPRKTRIDFGLPAESRLYLCPQSLFKIHPDYDEALVAILRRDRDGILVFVDPRDQGAALVRRLGAKGSDVAGRIRLLPGLGTADFIALTADADVMLDPFHYSGGKTSLEALAFGTPVVTWPGAFMRGRHTLGFYTLMGLDDCVASDPADYVDRAVRLGTDSLLRAQVRRRILERSGVLFDDEVSVRAIERIFQETA</sequence>
<dbReference type="Proteomes" id="UP000324927">
    <property type="component" value="Unassembled WGS sequence"/>
</dbReference>
<accession>A0A5A9GH68</accession>
<dbReference type="SUPFAM" id="SSF53756">
    <property type="entry name" value="UDP-Glycosyltransferase/glycogen phosphorylase"/>
    <property type="match status" value="1"/>
</dbReference>
<evidence type="ECO:0000313" key="10">
    <source>
        <dbReference type="Proteomes" id="UP000324927"/>
    </source>
</evidence>
<reference evidence="9 10" key="1">
    <citation type="submission" date="2019-08" db="EMBL/GenBank/DDBJ databases">
        <authorList>
            <person name="Grouzdev D."/>
            <person name="Tikhonova E."/>
            <person name="Kravchenko I."/>
        </authorList>
    </citation>
    <scope>NUCLEOTIDE SEQUENCE [LARGE SCALE GENOMIC DNA]</scope>
    <source>
        <strain evidence="9 10">59b</strain>
    </source>
</reference>
<dbReference type="Gene3D" id="3.40.50.2000">
    <property type="entry name" value="Glycogen Phosphorylase B"/>
    <property type="match status" value="1"/>
</dbReference>
<keyword evidence="4" id="KW-0328">Glycosyltransferase</keyword>
<protein>
    <recommendedName>
        <fullName evidence="3">protein O-GlcNAc transferase</fullName>
        <ecNumber evidence="3">2.4.1.255</ecNumber>
    </recommendedName>
</protein>
<dbReference type="InterPro" id="IPR019734">
    <property type="entry name" value="TPR_rpt"/>
</dbReference>
<feature type="domain" description="O-GlcNAc transferase C-terminal" evidence="8">
    <location>
        <begin position="272"/>
        <end position="418"/>
    </location>
</feature>
<dbReference type="EMBL" id="VTTN01000010">
    <property type="protein sequence ID" value="KAA0593677.1"/>
    <property type="molecule type" value="Genomic_DNA"/>
</dbReference>
<evidence type="ECO:0000256" key="6">
    <source>
        <dbReference type="ARBA" id="ARBA00022737"/>
    </source>
</evidence>
<keyword evidence="6" id="KW-0677">Repeat</keyword>
<evidence type="ECO:0000256" key="3">
    <source>
        <dbReference type="ARBA" id="ARBA00011970"/>
    </source>
</evidence>
<dbReference type="RefSeq" id="WP_149233343.1">
    <property type="nucleotide sequence ID" value="NZ_JALJXJ010000024.1"/>
</dbReference>
<evidence type="ECO:0000256" key="2">
    <source>
        <dbReference type="ARBA" id="ARBA00005386"/>
    </source>
</evidence>
<comment type="similarity">
    <text evidence="2">Belongs to the glycosyltransferase 41 family. O-GlcNAc transferase subfamily.</text>
</comment>
<dbReference type="InterPro" id="IPR011990">
    <property type="entry name" value="TPR-like_helical_dom_sf"/>
</dbReference>
<dbReference type="SUPFAM" id="SSF48452">
    <property type="entry name" value="TPR-like"/>
    <property type="match status" value="1"/>
</dbReference>
<evidence type="ECO:0000256" key="4">
    <source>
        <dbReference type="ARBA" id="ARBA00022676"/>
    </source>
</evidence>
<dbReference type="EC" id="2.4.1.255" evidence="3"/>
<keyword evidence="10" id="KW-1185">Reference proteome</keyword>
<dbReference type="Gene3D" id="1.25.40.10">
    <property type="entry name" value="Tetratricopeptide repeat domain"/>
    <property type="match status" value="1"/>
</dbReference>
<evidence type="ECO:0000256" key="7">
    <source>
        <dbReference type="ARBA" id="ARBA00022803"/>
    </source>
</evidence>
<evidence type="ECO:0000313" key="9">
    <source>
        <dbReference type="EMBL" id="KAA0593677.1"/>
    </source>
</evidence>
<dbReference type="OrthoDB" id="146908at2"/>
<name>A0A5A9GH68_AZOLI</name>
<dbReference type="PANTHER" id="PTHR44998">
    <property type="match status" value="1"/>
</dbReference>